<dbReference type="GO" id="GO:0008713">
    <property type="term" value="F:ADP-heptose-lipopolysaccharide heptosyltransferase activity"/>
    <property type="evidence" value="ECO:0007669"/>
    <property type="project" value="TreeGrafter"/>
</dbReference>
<dbReference type="RefSeq" id="WP_088133977.1">
    <property type="nucleotide sequence ID" value="NZ_CP018835.1"/>
</dbReference>
<protein>
    <recommendedName>
        <fullName evidence="5">Heptosyltransferase</fullName>
    </recommendedName>
</protein>
<organism evidence="3 4">
    <name type="scientific">Vibrio gazogenes</name>
    <dbReference type="NCBI Taxonomy" id="687"/>
    <lineage>
        <taxon>Bacteria</taxon>
        <taxon>Pseudomonadati</taxon>
        <taxon>Pseudomonadota</taxon>
        <taxon>Gammaproteobacteria</taxon>
        <taxon>Vibrionales</taxon>
        <taxon>Vibrionaceae</taxon>
        <taxon>Vibrio</taxon>
    </lineage>
</organism>
<evidence type="ECO:0000256" key="1">
    <source>
        <dbReference type="ARBA" id="ARBA00022676"/>
    </source>
</evidence>
<dbReference type="Pfam" id="PF01075">
    <property type="entry name" value="Glyco_transf_9"/>
    <property type="match status" value="1"/>
</dbReference>
<proteinExistence type="predicted"/>
<sequence length="357" mass="40964">MKKNIFVVKFQTFRDAIRQKLGLFLFDREKETHFDLTKTKSILFIRNDAKIGDAIVSSGVISKIKKFRPDIRIIVMTNPSMRELFESGFGVNDFIYLNKRPTYSEIRKVCQELGEIDVSVSLNHNMKMKDIYLHRCIKSKINIGLDSKVKLINKNISDDINDKHYSLKFDFIAKCIGIDKPLEPYVVPLDKNSESKIEQFIATCNISKYILFNPFGSGSTRKLDRINIINIIHILSIHYPSCQFILLSSPGTRDEINRMKVHDNKKVFHFEDSESIYDAISIVAHAELVVTVDTSIVHIASGLGKKQIAIYKDDAENYRNWGPNSETAQSVFTSENDINEIDLSQFDDLSRVKSRLV</sequence>
<dbReference type="PANTHER" id="PTHR30160:SF15">
    <property type="entry name" value="GLYCOSYLTRANSFERASE HI_0523-RELATED"/>
    <property type="match status" value="1"/>
</dbReference>
<dbReference type="KEGG" id="vga:BSQ33_09725"/>
<dbReference type="GO" id="GO:0009244">
    <property type="term" value="P:lipopolysaccharide core region biosynthetic process"/>
    <property type="evidence" value="ECO:0007669"/>
    <property type="project" value="TreeGrafter"/>
</dbReference>
<dbReference type="SUPFAM" id="SSF53756">
    <property type="entry name" value="UDP-Glycosyltransferase/glycogen phosphorylase"/>
    <property type="match status" value="1"/>
</dbReference>
<evidence type="ECO:0000256" key="2">
    <source>
        <dbReference type="ARBA" id="ARBA00022679"/>
    </source>
</evidence>
<evidence type="ECO:0008006" key="5">
    <source>
        <dbReference type="Google" id="ProtNLM"/>
    </source>
</evidence>
<dbReference type="EMBL" id="CP018835">
    <property type="protein sequence ID" value="ASA55944.1"/>
    <property type="molecule type" value="Genomic_DNA"/>
</dbReference>
<evidence type="ECO:0000313" key="3">
    <source>
        <dbReference type="EMBL" id="ASA55944.1"/>
    </source>
</evidence>
<dbReference type="OrthoDB" id="89608at2"/>
<name>A0A1Z2SFI3_VIBGA</name>
<evidence type="ECO:0000313" key="4">
    <source>
        <dbReference type="Proteomes" id="UP000196708"/>
    </source>
</evidence>
<dbReference type="InterPro" id="IPR051199">
    <property type="entry name" value="LPS_LOS_Heptosyltrfase"/>
</dbReference>
<gene>
    <name evidence="3" type="ORF">BSQ33_09725</name>
</gene>
<dbReference type="AlphaFoldDB" id="A0A1Z2SFI3"/>
<dbReference type="PANTHER" id="PTHR30160">
    <property type="entry name" value="TETRAACYLDISACCHARIDE 4'-KINASE-RELATED"/>
    <property type="match status" value="1"/>
</dbReference>
<accession>A0A1Z2SFI3</accession>
<dbReference type="CDD" id="cd03789">
    <property type="entry name" value="GT9_LPS_heptosyltransferase"/>
    <property type="match status" value="1"/>
</dbReference>
<dbReference type="Proteomes" id="UP000196708">
    <property type="component" value="Chromosome 1"/>
</dbReference>
<dbReference type="InterPro" id="IPR002201">
    <property type="entry name" value="Glyco_trans_9"/>
</dbReference>
<reference evidence="3 4" key="1">
    <citation type="submission" date="2016-12" db="EMBL/GenBank/DDBJ databases">
        <authorList>
            <person name="Song W.-J."/>
            <person name="Kurnit D.M."/>
        </authorList>
    </citation>
    <scope>NUCLEOTIDE SEQUENCE [LARGE SCALE GENOMIC DNA]</scope>
    <source>
        <strain evidence="3 4">ATCC 43942</strain>
    </source>
</reference>
<keyword evidence="1" id="KW-0328">Glycosyltransferase</keyword>
<keyword evidence="2" id="KW-0808">Transferase</keyword>
<dbReference type="GO" id="GO:0005829">
    <property type="term" value="C:cytosol"/>
    <property type="evidence" value="ECO:0007669"/>
    <property type="project" value="TreeGrafter"/>
</dbReference>
<dbReference type="Gene3D" id="3.40.50.2000">
    <property type="entry name" value="Glycogen Phosphorylase B"/>
    <property type="match status" value="2"/>
</dbReference>